<gene>
    <name evidence="2" type="ORF">D7N80_18300</name>
</gene>
<protein>
    <submittedName>
        <fullName evidence="2">Helix-turn-helix domain-containing protein</fullName>
    </submittedName>
</protein>
<dbReference type="CDD" id="cd00093">
    <property type="entry name" value="HTH_XRE"/>
    <property type="match status" value="1"/>
</dbReference>
<dbReference type="PROSITE" id="PS50943">
    <property type="entry name" value="HTH_CROC1"/>
    <property type="match status" value="1"/>
</dbReference>
<reference evidence="2" key="1">
    <citation type="submission" date="2018-09" db="EMBL/GenBank/DDBJ databases">
        <authorList>
            <person name="Ashton P.M."/>
            <person name="Dallman T."/>
            <person name="Nair S."/>
            <person name="De Pinna E."/>
            <person name="Peters T."/>
            <person name="Grant K."/>
        </authorList>
    </citation>
    <scope>NUCLEOTIDE SEQUENCE [LARGE SCALE GENOMIC DNA]</scope>
    <source>
        <strain evidence="2">598938</strain>
    </source>
</reference>
<comment type="caution">
    <text evidence="2">The sequence shown here is derived from an EMBL/GenBank/DDBJ whole genome shotgun (WGS) entry which is preliminary data.</text>
</comment>
<dbReference type="Gene3D" id="1.10.260.40">
    <property type="entry name" value="lambda repressor-like DNA-binding domains"/>
    <property type="match status" value="1"/>
</dbReference>
<dbReference type="GO" id="GO:0003677">
    <property type="term" value="F:DNA binding"/>
    <property type="evidence" value="ECO:0007669"/>
    <property type="project" value="InterPro"/>
</dbReference>
<sequence length="135" mass="15215">MCQIGERLKNERERLGLSQTEICALTGVSRKTQFNYESGERYPDAHYLEILLRAGADVMYILSGDRHELSGSPDSPINEEMLAQIVEGVELLLVKMKKTLPSDKKARVIIMLYKAFAANNQIDSITIRQMIELAA</sequence>
<dbReference type="InterPro" id="IPR010982">
    <property type="entry name" value="Lambda_DNA-bd_dom_sf"/>
</dbReference>
<dbReference type="SMART" id="SM00530">
    <property type="entry name" value="HTH_XRE"/>
    <property type="match status" value="1"/>
</dbReference>
<dbReference type="EMBL" id="RVVJ01000023">
    <property type="protein sequence ID" value="MML55217.1"/>
    <property type="molecule type" value="Genomic_DNA"/>
</dbReference>
<dbReference type="SUPFAM" id="SSF47413">
    <property type="entry name" value="lambda repressor-like DNA-binding domains"/>
    <property type="match status" value="1"/>
</dbReference>
<dbReference type="InterPro" id="IPR001387">
    <property type="entry name" value="Cro/C1-type_HTH"/>
</dbReference>
<feature type="domain" description="HTH cro/C1-type" evidence="1">
    <location>
        <begin position="8"/>
        <end position="54"/>
    </location>
</feature>
<dbReference type="Pfam" id="PF13560">
    <property type="entry name" value="HTH_31"/>
    <property type="match status" value="1"/>
</dbReference>
<accession>A0A403QKG2</accession>
<evidence type="ECO:0000259" key="1">
    <source>
        <dbReference type="PROSITE" id="PS50943"/>
    </source>
</evidence>
<dbReference type="Proteomes" id="UP000885348">
    <property type="component" value="Unassembled WGS sequence"/>
</dbReference>
<evidence type="ECO:0000313" key="2">
    <source>
        <dbReference type="EMBL" id="MML55217.1"/>
    </source>
</evidence>
<organism evidence="2">
    <name type="scientific">Salmonella enterica I</name>
    <dbReference type="NCBI Taxonomy" id="59201"/>
    <lineage>
        <taxon>Bacteria</taxon>
        <taxon>Pseudomonadati</taxon>
        <taxon>Pseudomonadota</taxon>
        <taxon>Gammaproteobacteria</taxon>
        <taxon>Enterobacterales</taxon>
        <taxon>Enterobacteriaceae</taxon>
        <taxon>Salmonella</taxon>
    </lineage>
</organism>
<name>A0A403QKG2_SALET</name>
<dbReference type="AlphaFoldDB" id="A0A403QKG2"/>
<proteinExistence type="predicted"/>